<feature type="transmembrane region" description="Helical" evidence="6">
    <location>
        <begin position="202"/>
        <end position="224"/>
    </location>
</feature>
<dbReference type="PIRSF" id="PIRSF006060">
    <property type="entry name" value="AA_transporter"/>
    <property type="match status" value="1"/>
</dbReference>
<evidence type="ECO:0000256" key="4">
    <source>
        <dbReference type="ARBA" id="ARBA00023136"/>
    </source>
</evidence>
<feature type="transmembrane region" description="Helical" evidence="6">
    <location>
        <begin position="294"/>
        <end position="316"/>
    </location>
</feature>
<feature type="transmembrane region" description="Helical" evidence="6">
    <location>
        <begin position="443"/>
        <end position="462"/>
    </location>
</feature>
<dbReference type="Gene3D" id="1.20.1740.10">
    <property type="entry name" value="Amino acid/polyamine transporter I"/>
    <property type="match status" value="1"/>
</dbReference>
<feature type="transmembrane region" description="Helical" evidence="6">
    <location>
        <begin position="404"/>
        <end position="423"/>
    </location>
</feature>
<feature type="region of interest" description="Disordered" evidence="5">
    <location>
        <begin position="484"/>
        <end position="547"/>
    </location>
</feature>
<evidence type="ECO:0000313" key="8">
    <source>
        <dbReference type="EMBL" id="SFF60195.1"/>
    </source>
</evidence>
<evidence type="ECO:0000256" key="1">
    <source>
        <dbReference type="ARBA" id="ARBA00004141"/>
    </source>
</evidence>
<evidence type="ECO:0000256" key="6">
    <source>
        <dbReference type="SAM" id="Phobius"/>
    </source>
</evidence>
<feature type="transmembrane region" description="Helical" evidence="6">
    <location>
        <begin position="12"/>
        <end position="41"/>
    </location>
</feature>
<evidence type="ECO:0000256" key="3">
    <source>
        <dbReference type="ARBA" id="ARBA00022989"/>
    </source>
</evidence>
<dbReference type="EMBL" id="FONV01000014">
    <property type="protein sequence ID" value="SFF60195.1"/>
    <property type="molecule type" value="Genomic_DNA"/>
</dbReference>
<feature type="transmembrane region" description="Helical" evidence="6">
    <location>
        <begin position="337"/>
        <end position="358"/>
    </location>
</feature>
<protein>
    <submittedName>
        <fullName evidence="8">Amino acid transporter</fullName>
    </submittedName>
</protein>
<feature type="compositionally biased region" description="Basic and acidic residues" evidence="5">
    <location>
        <begin position="517"/>
        <end position="531"/>
    </location>
</feature>
<dbReference type="AlphaFoldDB" id="A0A1I2JZ96"/>
<dbReference type="InterPro" id="IPR050367">
    <property type="entry name" value="APC_superfamily"/>
</dbReference>
<feature type="transmembrane region" description="Helical" evidence="6">
    <location>
        <begin position="236"/>
        <end position="257"/>
    </location>
</feature>
<feature type="compositionally biased region" description="Low complexity" evidence="5">
    <location>
        <begin position="498"/>
        <end position="512"/>
    </location>
</feature>
<dbReference type="RefSeq" id="WP_239143903.1">
    <property type="nucleotide sequence ID" value="NZ_BOMT01000082.1"/>
</dbReference>
<feature type="transmembrane region" description="Helical" evidence="6">
    <location>
        <begin position="125"/>
        <end position="146"/>
    </location>
</feature>
<feature type="transmembrane region" description="Helical" evidence="6">
    <location>
        <begin position="47"/>
        <end position="70"/>
    </location>
</feature>
<dbReference type="Pfam" id="PF00324">
    <property type="entry name" value="AA_permease"/>
    <property type="match status" value="1"/>
</dbReference>
<feature type="domain" description="Amino acid permease/ SLC12A" evidence="7">
    <location>
        <begin position="38"/>
        <end position="391"/>
    </location>
</feature>
<dbReference type="STRING" id="35752.SAMN05421541_114264"/>
<gene>
    <name evidence="8" type="ORF">SAMN05421541_114264</name>
</gene>
<organism evidence="8 9">
    <name type="scientific">Actinoplanes philippinensis</name>
    <dbReference type="NCBI Taxonomy" id="35752"/>
    <lineage>
        <taxon>Bacteria</taxon>
        <taxon>Bacillati</taxon>
        <taxon>Actinomycetota</taxon>
        <taxon>Actinomycetes</taxon>
        <taxon>Micromonosporales</taxon>
        <taxon>Micromonosporaceae</taxon>
        <taxon>Actinoplanes</taxon>
    </lineage>
</organism>
<accession>A0A1I2JZ96</accession>
<reference evidence="8 9" key="1">
    <citation type="submission" date="2016-10" db="EMBL/GenBank/DDBJ databases">
        <authorList>
            <person name="de Groot N.N."/>
        </authorList>
    </citation>
    <scope>NUCLEOTIDE SEQUENCE [LARGE SCALE GENOMIC DNA]</scope>
    <source>
        <strain evidence="8 9">DSM 43019</strain>
    </source>
</reference>
<keyword evidence="3 6" id="KW-1133">Transmembrane helix</keyword>
<name>A0A1I2JZ96_9ACTN</name>
<sequence>METSEAGLASGRVGAASIAFVGVAATAPIVTLVTVVPAALATGAGPLVPWSFAVAGLVLLFFCAGQAAMIRRFPSAGAAYTQVAHGLGRPGGVVAAWLAIAGYQAIQFGLYALAGLAAAPLLSSFLGLTAPWWAVAAACWAIVALCGTMRIEVTAALIGLVAVAQTAVLAGVGAAGVLQPADGRVTADTIRVAGPALLDRPALGLLLAVAALAFAGLESSAGYAEEGFQPRRSAGFGGYWAVLLLTLLLGGFAWSMIVAAGPDRVATAAARGPELLFDLAAERLSPWAVTLSRVMLLAGVLAAILALHTAITRYLYALGRERVLPGVLGRTRRRTAAPRAASVTQSLIAGAALAGAHAAGAGPGPRTARWLITGGSLSILTLLLLVSVAALLRLNRVPGPEGPWSRFLAPVLSTVSLGALAVLAFRDLPALLALPPGYPLVKVIPAALAASVLLGVGHALLLRRLRPVIYAGIGLAGTPVVITPPPPPHAEPAPAAPGPASVAAGSASAAEPPKIPRQRDPGAHRPERVDRNQTGIAPAGVEGSEIG</sequence>
<dbReference type="PANTHER" id="PTHR42770:SF16">
    <property type="entry name" value="AMINO ACID PERMEASE"/>
    <property type="match status" value="1"/>
</dbReference>
<dbReference type="GO" id="GO:0055085">
    <property type="term" value="P:transmembrane transport"/>
    <property type="evidence" value="ECO:0007669"/>
    <property type="project" value="InterPro"/>
</dbReference>
<dbReference type="Proteomes" id="UP000199645">
    <property type="component" value="Unassembled WGS sequence"/>
</dbReference>
<proteinExistence type="predicted"/>
<comment type="subcellular location">
    <subcellularLocation>
        <location evidence="1">Membrane</location>
        <topology evidence="1">Multi-pass membrane protein</topology>
    </subcellularLocation>
</comment>
<dbReference type="PANTHER" id="PTHR42770">
    <property type="entry name" value="AMINO ACID TRANSPORTER-RELATED"/>
    <property type="match status" value="1"/>
</dbReference>
<keyword evidence="9" id="KW-1185">Reference proteome</keyword>
<evidence type="ECO:0000256" key="5">
    <source>
        <dbReference type="SAM" id="MobiDB-lite"/>
    </source>
</evidence>
<feature type="transmembrane region" description="Helical" evidence="6">
    <location>
        <begin position="91"/>
        <end position="113"/>
    </location>
</feature>
<evidence type="ECO:0000256" key="2">
    <source>
        <dbReference type="ARBA" id="ARBA00022692"/>
    </source>
</evidence>
<dbReference type="GO" id="GO:0016020">
    <property type="term" value="C:membrane"/>
    <property type="evidence" value="ECO:0007669"/>
    <property type="project" value="UniProtKB-SubCell"/>
</dbReference>
<keyword evidence="4 6" id="KW-0472">Membrane</keyword>
<evidence type="ECO:0000259" key="7">
    <source>
        <dbReference type="Pfam" id="PF00324"/>
    </source>
</evidence>
<feature type="transmembrane region" description="Helical" evidence="6">
    <location>
        <begin position="153"/>
        <end position="178"/>
    </location>
</feature>
<keyword evidence="2 6" id="KW-0812">Transmembrane</keyword>
<evidence type="ECO:0000313" key="9">
    <source>
        <dbReference type="Proteomes" id="UP000199645"/>
    </source>
</evidence>
<feature type="transmembrane region" description="Helical" evidence="6">
    <location>
        <begin position="370"/>
        <end position="392"/>
    </location>
</feature>
<dbReference type="InterPro" id="IPR004841">
    <property type="entry name" value="AA-permease/SLC12A_dom"/>
</dbReference>
<feature type="compositionally biased region" description="Pro residues" evidence="5">
    <location>
        <begin position="484"/>
        <end position="497"/>
    </location>
</feature>